<dbReference type="PROSITE" id="PS50234">
    <property type="entry name" value="VWFA"/>
    <property type="match status" value="1"/>
</dbReference>
<keyword evidence="1" id="KW-0472">Membrane</keyword>
<organism evidence="3 4">
    <name type="scientific">Desmophyllum pertusum</name>
    <dbReference type="NCBI Taxonomy" id="174260"/>
    <lineage>
        <taxon>Eukaryota</taxon>
        <taxon>Metazoa</taxon>
        <taxon>Cnidaria</taxon>
        <taxon>Anthozoa</taxon>
        <taxon>Hexacorallia</taxon>
        <taxon>Scleractinia</taxon>
        <taxon>Caryophylliina</taxon>
        <taxon>Caryophylliidae</taxon>
        <taxon>Desmophyllum</taxon>
    </lineage>
</organism>
<evidence type="ECO:0000259" key="2">
    <source>
        <dbReference type="PROSITE" id="PS50234"/>
    </source>
</evidence>
<feature type="domain" description="VWFA" evidence="2">
    <location>
        <begin position="21"/>
        <end position="141"/>
    </location>
</feature>
<keyword evidence="1" id="KW-0812">Transmembrane</keyword>
<dbReference type="Proteomes" id="UP001163046">
    <property type="component" value="Unassembled WGS sequence"/>
</dbReference>
<dbReference type="SUPFAM" id="SSF53300">
    <property type="entry name" value="vWA-like"/>
    <property type="match status" value="1"/>
</dbReference>
<keyword evidence="1" id="KW-1133">Transmembrane helix</keyword>
<proteinExistence type="predicted"/>
<evidence type="ECO:0000313" key="3">
    <source>
        <dbReference type="EMBL" id="KAJ7381076.1"/>
    </source>
</evidence>
<gene>
    <name evidence="3" type="primary">clec-78_2</name>
    <name evidence="3" type="ORF">OS493_004674</name>
</gene>
<dbReference type="PANTHER" id="PTHR24020">
    <property type="entry name" value="COLLAGEN ALPHA"/>
    <property type="match status" value="1"/>
</dbReference>
<accession>A0A9W9ZG38</accession>
<feature type="transmembrane region" description="Helical" evidence="1">
    <location>
        <begin position="133"/>
        <end position="152"/>
    </location>
</feature>
<name>A0A9W9ZG38_9CNID</name>
<comment type="caution">
    <text evidence="3">The sequence shown here is derived from an EMBL/GenBank/DDBJ whole genome shotgun (WGS) entry which is preliminary data.</text>
</comment>
<dbReference type="InterPro" id="IPR036465">
    <property type="entry name" value="vWFA_dom_sf"/>
</dbReference>
<dbReference type="PANTHER" id="PTHR24020:SF20">
    <property type="entry name" value="PH DOMAIN-CONTAINING PROTEIN"/>
    <property type="match status" value="1"/>
</dbReference>
<evidence type="ECO:0000313" key="4">
    <source>
        <dbReference type="Proteomes" id="UP001163046"/>
    </source>
</evidence>
<dbReference type="InterPro" id="IPR002035">
    <property type="entry name" value="VWF_A"/>
</dbReference>
<protein>
    <submittedName>
        <fullName evidence="3">Structural constituent of cuticle</fullName>
    </submittedName>
</protein>
<dbReference type="AlphaFoldDB" id="A0A9W9ZG38"/>
<evidence type="ECO:0000256" key="1">
    <source>
        <dbReference type="SAM" id="Phobius"/>
    </source>
</evidence>
<sequence length="162" mass="18099">MVYTRHELFLPTGGICPIPMDTTFIIGSSGSVGSRNWIRLLSFVQTLNTLFGVSPSGSHVALIPYSTDAKLALKFNTLPDSLLNVAEVNRQIARLRWQRGFNRIDKAMELAAKEGLTTAAGIRDVSKVNWMHIVVKVIVLMIMFFEHTPVSFDFTFSLSRKP</sequence>
<dbReference type="OrthoDB" id="5972333at2759"/>
<dbReference type="EMBL" id="MU826351">
    <property type="protein sequence ID" value="KAJ7381076.1"/>
    <property type="molecule type" value="Genomic_DNA"/>
</dbReference>
<reference evidence="3" key="1">
    <citation type="submission" date="2023-01" db="EMBL/GenBank/DDBJ databases">
        <title>Genome assembly of the deep-sea coral Lophelia pertusa.</title>
        <authorList>
            <person name="Herrera S."/>
            <person name="Cordes E."/>
        </authorList>
    </citation>
    <scope>NUCLEOTIDE SEQUENCE</scope>
    <source>
        <strain evidence="3">USNM1676648</strain>
        <tissue evidence="3">Polyp</tissue>
    </source>
</reference>
<dbReference type="InterPro" id="IPR050525">
    <property type="entry name" value="ECM_Assembly_Org"/>
</dbReference>
<dbReference type="Gene3D" id="3.40.50.410">
    <property type="entry name" value="von Willebrand factor, type A domain"/>
    <property type="match status" value="1"/>
</dbReference>
<keyword evidence="4" id="KW-1185">Reference proteome</keyword>
<dbReference type="Pfam" id="PF00092">
    <property type="entry name" value="VWA"/>
    <property type="match status" value="1"/>
</dbReference>